<evidence type="ECO:0000313" key="1">
    <source>
        <dbReference type="EMBL" id="PGO56273.1"/>
    </source>
</evidence>
<organism evidence="1 2">
    <name type="scientific">Bacillus cereus</name>
    <dbReference type="NCBI Taxonomy" id="1396"/>
    <lineage>
        <taxon>Bacteria</taxon>
        <taxon>Bacillati</taxon>
        <taxon>Bacillota</taxon>
        <taxon>Bacilli</taxon>
        <taxon>Bacillales</taxon>
        <taxon>Bacillaceae</taxon>
        <taxon>Bacillus</taxon>
        <taxon>Bacillus cereus group</taxon>
    </lineage>
</organism>
<comment type="caution">
    <text evidence="1">The sequence shown here is derived from an EMBL/GenBank/DDBJ whole genome shotgun (WGS) entry which is preliminary data.</text>
</comment>
<gene>
    <name evidence="1" type="ORF">CN980_32005</name>
</gene>
<dbReference type="RefSeq" id="WP_098772176.1">
    <property type="nucleotide sequence ID" value="NZ_NUIQ01000424.1"/>
</dbReference>
<reference evidence="1 2" key="1">
    <citation type="submission" date="2017-09" db="EMBL/GenBank/DDBJ databases">
        <title>Large-scale bioinformatics analysis of Bacillus genomes uncovers conserved roles of natural products in bacterial physiology.</title>
        <authorList>
            <consortium name="Agbiome Team Llc"/>
            <person name="Bleich R.M."/>
            <person name="Grubbs K.J."/>
            <person name="Santa Maria K.C."/>
            <person name="Allen S.E."/>
            <person name="Farag S."/>
            <person name="Shank E.A."/>
            <person name="Bowers A."/>
        </authorList>
    </citation>
    <scope>NUCLEOTIDE SEQUENCE [LARGE SCALE GENOMIC DNA]</scope>
    <source>
        <strain evidence="1 2">AFS049141</strain>
    </source>
</reference>
<protein>
    <submittedName>
        <fullName evidence="1">Uncharacterized protein</fullName>
    </submittedName>
</protein>
<dbReference type="EMBL" id="NUIQ01000424">
    <property type="protein sequence ID" value="PGO56273.1"/>
    <property type="molecule type" value="Genomic_DNA"/>
</dbReference>
<sequence length="264" mass="30373">MNNIVHIHPTFIQLLSDHVSQWSFERGITLKTYSIYAPNSDQSLVTFESNFAYTGNLERETKILDLDYHDSVSNNTDNRINEIIDIPFSVSQELKWTNDYILQIPEKNYIIPFIPQEIPIALDSGTQINLFADTFCFYTALKRPRHSKISLFIEAKAQADITMKLQKHYVSQPYNVTLYITGNVLLIGTDLKEYLVPIVELMSNLQDKEGFTIEGDTLIFHGTGKFTAELSMVQKFYVKQTTWGPNPIEFDYEVFPIGPPISER</sequence>
<dbReference type="Proteomes" id="UP000223834">
    <property type="component" value="Unassembled WGS sequence"/>
</dbReference>
<dbReference type="AlphaFoldDB" id="A0A9X7GLT6"/>
<name>A0A9X7GLT6_BACCE</name>
<proteinExistence type="predicted"/>
<evidence type="ECO:0000313" key="2">
    <source>
        <dbReference type="Proteomes" id="UP000223834"/>
    </source>
</evidence>
<accession>A0A9X7GLT6</accession>